<accession>A0A9P9F153</accession>
<keyword evidence="4" id="KW-1185">Reference proteome</keyword>
<evidence type="ECO:0000256" key="1">
    <source>
        <dbReference type="SAM" id="MobiDB-lite"/>
    </source>
</evidence>
<reference evidence="3" key="1">
    <citation type="journal article" date="2021" name="Nat. Commun.">
        <title>Genetic determinants of endophytism in the Arabidopsis root mycobiome.</title>
        <authorList>
            <person name="Mesny F."/>
            <person name="Miyauchi S."/>
            <person name="Thiergart T."/>
            <person name="Pickel B."/>
            <person name="Atanasova L."/>
            <person name="Karlsson M."/>
            <person name="Huettel B."/>
            <person name="Barry K.W."/>
            <person name="Haridas S."/>
            <person name="Chen C."/>
            <person name="Bauer D."/>
            <person name="Andreopoulos W."/>
            <person name="Pangilinan J."/>
            <person name="LaButti K."/>
            <person name="Riley R."/>
            <person name="Lipzen A."/>
            <person name="Clum A."/>
            <person name="Drula E."/>
            <person name="Henrissat B."/>
            <person name="Kohler A."/>
            <person name="Grigoriev I.V."/>
            <person name="Martin F.M."/>
            <person name="Hacquard S."/>
        </authorList>
    </citation>
    <scope>NUCLEOTIDE SEQUENCE</scope>
    <source>
        <strain evidence="3">MPI-CAGE-AT-0021</strain>
    </source>
</reference>
<evidence type="ECO:0000313" key="3">
    <source>
        <dbReference type="EMBL" id="KAH7149894.1"/>
    </source>
</evidence>
<dbReference type="AlphaFoldDB" id="A0A9P9F153"/>
<feature type="transmembrane region" description="Helical" evidence="2">
    <location>
        <begin position="85"/>
        <end position="107"/>
    </location>
</feature>
<evidence type="ECO:0000313" key="4">
    <source>
        <dbReference type="Proteomes" id="UP000717696"/>
    </source>
</evidence>
<proteinExistence type="predicted"/>
<comment type="caution">
    <text evidence="3">The sequence shown here is derived from an EMBL/GenBank/DDBJ whole genome shotgun (WGS) entry which is preliminary data.</text>
</comment>
<feature type="compositionally biased region" description="Polar residues" evidence="1">
    <location>
        <begin position="56"/>
        <end position="72"/>
    </location>
</feature>
<evidence type="ECO:0000256" key="2">
    <source>
        <dbReference type="SAM" id="Phobius"/>
    </source>
</evidence>
<feature type="transmembrane region" description="Helical" evidence="2">
    <location>
        <begin position="578"/>
        <end position="603"/>
    </location>
</feature>
<feature type="transmembrane region" description="Helical" evidence="2">
    <location>
        <begin position="169"/>
        <end position="196"/>
    </location>
</feature>
<keyword evidence="2" id="KW-1133">Transmembrane helix</keyword>
<name>A0A9P9F153_9HYPO</name>
<feature type="region of interest" description="Disordered" evidence="1">
    <location>
        <begin position="1"/>
        <end position="74"/>
    </location>
</feature>
<protein>
    <submittedName>
        <fullName evidence="3">Uncharacterized protein</fullName>
    </submittedName>
</protein>
<gene>
    <name evidence="3" type="ORF">B0J13DRAFT_549039</name>
</gene>
<keyword evidence="2" id="KW-0472">Membrane</keyword>
<sequence>MAPQGRYDPVAQPSQVTLVPAPRTQADGQSHLRETHFEQLPFDTVNTEPGEDSQEKNNGATTSTSEYHSSTFARRPTSPGALWELFLDLLLALPAIFFLVFAALVSIHDGKPVDTDPVPKLRAMAAYGPTIFPIAFAAVAANLLKAVAAWKLERGISVLSLQFLLRSRTVFSAFITPLALGAISSMTPLILVLWALSPLGGQSALRVVGDAPSSDLMPWRYRYLDTHSRMLQTGPRTSAGAEILPAIVGAFTTALGTPADIKAANQDAFGNIKIPMVEAYLASNRTRVGGWYDLDGDVNVTYSAISGLPIEVSDGLGLRGNHSFKMETSYMYTNCSVSHFTPKNASFWSAYLKSHPMYNNGRTMVFQTASRYHSTFNATAQELIFTSFSNPVIANATCSLKTSFVEVDIKCHLSDCSAKRIRPLSRPDNVTALTVLDGVDPDGNLTFPTLQRDAFLETFVNATDTMWSADWSSHFYSTPIEYYITNPGSPYSDVKVASQGLAKIWTVGDEIFSQRFSQLINTFWIANIAPFAATGTVQFRDADANATEIMGEEFIWPYAQDGLGRFTPDILVLRAERAWLAVLVLSSAAMLIAAVVAACLGALRRGPDILDYTTSLMRDNPYVNDAGVKQNSMEDGTNQMRRLKNVRICLGDVTPAQAKGYVALATVGDVVPLASQGRSRSYE</sequence>
<dbReference type="Proteomes" id="UP000717696">
    <property type="component" value="Unassembled WGS sequence"/>
</dbReference>
<keyword evidence="2" id="KW-0812">Transmembrane</keyword>
<dbReference type="EMBL" id="JAGMUU010000006">
    <property type="protein sequence ID" value="KAH7149894.1"/>
    <property type="molecule type" value="Genomic_DNA"/>
</dbReference>
<organism evidence="3 4">
    <name type="scientific">Dactylonectria estremocensis</name>
    <dbReference type="NCBI Taxonomy" id="1079267"/>
    <lineage>
        <taxon>Eukaryota</taxon>
        <taxon>Fungi</taxon>
        <taxon>Dikarya</taxon>
        <taxon>Ascomycota</taxon>
        <taxon>Pezizomycotina</taxon>
        <taxon>Sordariomycetes</taxon>
        <taxon>Hypocreomycetidae</taxon>
        <taxon>Hypocreales</taxon>
        <taxon>Nectriaceae</taxon>
        <taxon>Dactylonectria</taxon>
    </lineage>
</organism>
<feature type="transmembrane region" description="Helical" evidence="2">
    <location>
        <begin position="127"/>
        <end position="148"/>
    </location>
</feature>
<dbReference type="OrthoDB" id="3692311at2759"/>